<dbReference type="EMBL" id="BAABFL010000424">
    <property type="protein sequence ID" value="GAA4650868.1"/>
    <property type="molecule type" value="Genomic_DNA"/>
</dbReference>
<evidence type="ECO:0000259" key="7">
    <source>
        <dbReference type="Pfam" id="PF04138"/>
    </source>
</evidence>
<name>A0ABP8V3R7_9GAMM</name>
<dbReference type="RefSeq" id="WP_345197126.1">
    <property type="nucleotide sequence ID" value="NZ_BAABFL010000424.1"/>
</dbReference>
<dbReference type="PANTHER" id="PTHR38459:SF1">
    <property type="entry name" value="PROPHAGE BACTOPRENOL-LINKED GLUCOSE TRANSLOCASE HOMOLOG"/>
    <property type="match status" value="1"/>
</dbReference>
<keyword evidence="5 6" id="KW-0472">Membrane</keyword>
<comment type="subcellular location">
    <subcellularLocation>
        <location evidence="1">Membrane</location>
        <topology evidence="1">Multi-pass membrane protein</topology>
    </subcellularLocation>
</comment>
<comment type="caution">
    <text evidence="8">The sequence shown here is derived from an EMBL/GenBank/DDBJ whole genome shotgun (WGS) entry which is preliminary data.</text>
</comment>
<gene>
    <name evidence="8" type="ORF">GCM10023116_31510</name>
</gene>
<evidence type="ECO:0000256" key="5">
    <source>
        <dbReference type="ARBA" id="ARBA00023136"/>
    </source>
</evidence>
<keyword evidence="9" id="KW-1185">Reference proteome</keyword>
<keyword evidence="4 6" id="KW-1133">Transmembrane helix</keyword>
<evidence type="ECO:0000256" key="4">
    <source>
        <dbReference type="ARBA" id="ARBA00022989"/>
    </source>
</evidence>
<feature type="transmembrane region" description="Helical" evidence="6">
    <location>
        <begin position="12"/>
        <end position="32"/>
    </location>
</feature>
<reference evidence="9" key="1">
    <citation type="journal article" date="2019" name="Int. J. Syst. Evol. Microbiol.">
        <title>The Global Catalogue of Microorganisms (GCM) 10K type strain sequencing project: providing services to taxonomists for standard genome sequencing and annotation.</title>
        <authorList>
            <consortium name="The Broad Institute Genomics Platform"/>
            <consortium name="The Broad Institute Genome Sequencing Center for Infectious Disease"/>
            <person name="Wu L."/>
            <person name="Ma J."/>
        </authorList>
    </citation>
    <scope>NUCLEOTIDE SEQUENCE [LARGE SCALE GENOMIC DNA]</scope>
    <source>
        <strain evidence="9">JCM 17805</strain>
    </source>
</reference>
<evidence type="ECO:0000313" key="8">
    <source>
        <dbReference type="EMBL" id="GAA4650868.1"/>
    </source>
</evidence>
<dbReference type="PANTHER" id="PTHR38459">
    <property type="entry name" value="PROPHAGE BACTOPRENOL-LINKED GLUCOSE TRANSLOCASE HOMOLOG"/>
    <property type="match status" value="1"/>
</dbReference>
<organism evidence="8 9">
    <name type="scientific">Kistimonas scapharcae</name>
    <dbReference type="NCBI Taxonomy" id="1036133"/>
    <lineage>
        <taxon>Bacteria</taxon>
        <taxon>Pseudomonadati</taxon>
        <taxon>Pseudomonadota</taxon>
        <taxon>Gammaproteobacteria</taxon>
        <taxon>Oceanospirillales</taxon>
        <taxon>Endozoicomonadaceae</taxon>
        <taxon>Kistimonas</taxon>
    </lineage>
</organism>
<keyword evidence="3 6" id="KW-0812">Transmembrane</keyword>
<dbReference type="InterPro" id="IPR051401">
    <property type="entry name" value="GtrA_CellWall_Glycosyl"/>
</dbReference>
<evidence type="ECO:0000256" key="6">
    <source>
        <dbReference type="SAM" id="Phobius"/>
    </source>
</evidence>
<feature type="transmembrane region" description="Helical" evidence="6">
    <location>
        <begin position="105"/>
        <end position="130"/>
    </location>
</feature>
<evidence type="ECO:0000256" key="2">
    <source>
        <dbReference type="ARBA" id="ARBA00009399"/>
    </source>
</evidence>
<feature type="transmembrane region" description="Helical" evidence="6">
    <location>
        <begin position="81"/>
        <end position="99"/>
    </location>
</feature>
<protein>
    <recommendedName>
        <fullName evidence="7">GtrA/DPMS transmembrane domain-containing protein</fullName>
    </recommendedName>
</protein>
<feature type="domain" description="GtrA/DPMS transmembrane" evidence="7">
    <location>
        <begin position="12"/>
        <end position="131"/>
    </location>
</feature>
<evidence type="ECO:0000256" key="1">
    <source>
        <dbReference type="ARBA" id="ARBA00004141"/>
    </source>
</evidence>
<dbReference type="InterPro" id="IPR007267">
    <property type="entry name" value="GtrA_DPMS_TM"/>
</dbReference>
<feature type="transmembrane region" description="Helical" evidence="6">
    <location>
        <begin position="44"/>
        <end position="61"/>
    </location>
</feature>
<evidence type="ECO:0000256" key="3">
    <source>
        <dbReference type="ARBA" id="ARBA00022692"/>
    </source>
</evidence>
<dbReference type="Proteomes" id="UP001500604">
    <property type="component" value="Unassembled WGS sequence"/>
</dbReference>
<proteinExistence type="inferred from homology"/>
<sequence>MPLIILGREVFRYGIVGLLSAATHFLAALYAIEILLLSPIVGNLGAFVFGALVSYLGNTFWTFGHRRGVTFFSGQQRFTRYLMLAVCGFVYNAIGMLLLTEWTDFPAAVCIFLIVVSWPAISFLLCRYWIFKVATLS</sequence>
<dbReference type="Pfam" id="PF04138">
    <property type="entry name" value="GtrA_DPMS_TM"/>
    <property type="match status" value="1"/>
</dbReference>
<evidence type="ECO:0000313" key="9">
    <source>
        <dbReference type="Proteomes" id="UP001500604"/>
    </source>
</evidence>
<accession>A0ABP8V3R7</accession>
<comment type="similarity">
    <text evidence="2">Belongs to the GtrA family.</text>
</comment>